<dbReference type="Gene3D" id="3.90.320.10">
    <property type="match status" value="1"/>
</dbReference>
<dbReference type="EMBL" id="MAQA01000024">
    <property type="protein sequence ID" value="OCI31073.1"/>
    <property type="molecule type" value="Genomic_DNA"/>
</dbReference>
<comment type="caution">
    <text evidence="2">The sequence shown here is derived from an EMBL/GenBank/DDBJ whole genome shotgun (WGS) entry which is preliminary data.</text>
</comment>
<proteinExistence type="predicted"/>
<dbReference type="GO" id="GO:0016787">
    <property type="term" value="F:hydrolase activity"/>
    <property type="evidence" value="ECO:0007669"/>
    <property type="project" value="UniProtKB-KW"/>
</dbReference>
<dbReference type="Proteomes" id="UP000093412">
    <property type="component" value="Unassembled WGS sequence"/>
</dbReference>
<protein>
    <submittedName>
        <fullName evidence="2">Exodeoxyribonuclease 8</fullName>
        <ecNumber evidence="2">3.1.11.-</ecNumber>
    </submittedName>
</protein>
<organism evidence="2 3">
    <name type="scientific">Oerskovia enterophila</name>
    <dbReference type="NCBI Taxonomy" id="43678"/>
    <lineage>
        <taxon>Bacteria</taxon>
        <taxon>Bacillati</taxon>
        <taxon>Actinomycetota</taxon>
        <taxon>Actinomycetes</taxon>
        <taxon>Micrococcales</taxon>
        <taxon>Cellulomonadaceae</taxon>
        <taxon>Oerskovia</taxon>
    </lineage>
</organism>
<evidence type="ECO:0000313" key="2">
    <source>
        <dbReference type="EMBL" id="OCI31073.1"/>
    </source>
</evidence>
<keyword evidence="3" id="KW-1185">Reference proteome</keyword>
<gene>
    <name evidence="2" type="primary">recE</name>
    <name evidence="2" type="ORF">OERS_22840</name>
</gene>
<evidence type="ECO:0000259" key="1">
    <source>
        <dbReference type="Pfam" id="PF12684"/>
    </source>
</evidence>
<feature type="domain" description="Putative exodeoxyribonuclease 8 PDDEXK-like" evidence="1">
    <location>
        <begin position="22"/>
        <end position="246"/>
    </location>
</feature>
<dbReference type="InterPro" id="IPR024432">
    <property type="entry name" value="Put_RecE_PDDEXK-like_dom"/>
</dbReference>
<accession>A0ABX2Y433</accession>
<reference evidence="2 3" key="1">
    <citation type="submission" date="2016-06" db="EMBL/GenBank/DDBJ databases">
        <title>Genome sequence of Oerskovia enterophila DSM 43852.</title>
        <authorList>
            <person name="Poehlein A."/>
            <person name="Jag V."/>
            <person name="Bengelsdorf F.R."/>
            <person name="Daniel R."/>
            <person name="Duerre P."/>
        </authorList>
    </citation>
    <scope>NUCLEOTIDE SEQUENCE [LARGE SCALE GENOMIC DNA]</scope>
    <source>
        <strain evidence="2 3">DSM 43852</strain>
    </source>
</reference>
<dbReference type="EC" id="3.1.11.-" evidence="2"/>
<sequence length="270" mass="29515">MIEIGIHYDVPELEYHALPGLSSTGVKAMLDSPARYQHSRRHRVEKTAFDLGHAVHGMVLGTGLDLVRIDAEEWRTNAVKEEVAAIRAAGGVPLKPSQYDTATAMAEKVKAHPDAGRLFAGGRTEVSVLWDDVESGVRCRGRLDYLHEAAGVVVDLKTARSADPREFARTAANLGYDVQAAHYLDGLTQAGGTATRFLHVLVETEAPHLVSVVELDVDYLAIGRAKTRAAIDLYARCLERGEWPGYPTGITRIAPPRWHSAPDLIEEYSS</sequence>
<evidence type="ECO:0000313" key="3">
    <source>
        <dbReference type="Proteomes" id="UP000093412"/>
    </source>
</evidence>
<name>A0ABX2Y433_9CELL</name>
<keyword evidence="2" id="KW-0378">Hydrolase</keyword>
<dbReference type="RefSeq" id="WP_169834216.1">
    <property type="nucleotide sequence ID" value="NZ_MAQA01000024.1"/>
</dbReference>
<dbReference type="InterPro" id="IPR011604">
    <property type="entry name" value="PDDEXK-like_dom_sf"/>
</dbReference>
<dbReference type="Pfam" id="PF12684">
    <property type="entry name" value="DUF3799"/>
    <property type="match status" value="1"/>
</dbReference>